<keyword evidence="2" id="KW-1003">Cell membrane</keyword>
<evidence type="ECO:0000259" key="7">
    <source>
        <dbReference type="Pfam" id="PF00892"/>
    </source>
</evidence>
<accession>A0A1F5JPK7</accession>
<organism evidence="8 9">
    <name type="scientific">Candidatus Daviesbacteria bacterium RIFCSPHIGHO2_02_FULL_36_13</name>
    <dbReference type="NCBI Taxonomy" id="1797768"/>
    <lineage>
        <taxon>Bacteria</taxon>
        <taxon>Candidatus Daviesiibacteriota</taxon>
    </lineage>
</organism>
<dbReference type="InterPro" id="IPR050638">
    <property type="entry name" value="AA-Vitamin_Transporters"/>
</dbReference>
<dbReference type="InterPro" id="IPR037185">
    <property type="entry name" value="EmrE-like"/>
</dbReference>
<feature type="domain" description="EamA" evidence="7">
    <location>
        <begin position="148"/>
        <end position="285"/>
    </location>
</feature>
<comment type="subcellular location">
    <subcellularLocation>
        <location evidence="1">Cell membrane</location>
        <topology evidence="1">Multi-pass membrane protein</topology>
    </subcellularLocation>
</comment>
<feature type="transmembrane region" description="Helical" evidence="6">
    <location>
        <begin position="178"/>
        <end position="196"/>
    </location>
</feature>
<evidence type="ECO:0000256" key="3">
    <source>
        <dbReference type="ARBA" id="ARBA00022692"/>
    </source>
</evidence>
<evidence type="ECO:0000256" key="5">
    <source>
        <dbReference type="ARBA" id="ARBA00023136"/>
    </source>
</evidence>
<dbReference type="Proteomes" id="UP000176902">
    <property type="component" value="Unassembled WGS sequence"/>
</dbReference>
<reference evidence="8 9" key="1">
    <citation type="journal article" date="2016" name="Nat. Commun.">
        <title>Thousands of microbial genomes shed light on interconnected biogeochemical processes in an aquifer system.</title>
        <authorList>
            <person name="Anantharaman K."/>
            <person name="Brown C.T."/>
            <person name="Hug L.A."/>
            <person name="Sharon I."/>
            <person name="Castelle C.J."/>
            <person name="Probst A.J."/>
            <person name="Thomas B.C."/>
            <person name="Singh A."/>
            <person name="Wilkins M.J."/>
            <person name="Karaoz U."/>
            <person name="Brodie E.L."/>
            <person name="Williams K.H."/>
            <person name="Hubbard S.S."/>
            <person name="Banfield J.F."/>
        </authorList>
    </citation>
    <scope>NUCLEOTIDE SEQUENCE [LARGE SCALE GENOMIC DNA]</scope>
</reference>
<dbReference type="STRING" id="1797768.A3C59_00215"/>
<evidence type="ECO:0000256" key="1">
    <source>
        <dbReference type="ARBA" id="ARBA00004651"/>
    </source>
</evidence>
<dbReference type="EMBL" id="MFCV01000045">
    <property type="protein sequence ID" value="OGE30557.1"/>
    <property type="molecule type" value="Genomic_DNA"/>
</dbReference>
<evidence type="ECO:0000256" key="2">
    <source>
        <dbReference type="ARBA" id="ARBA00022475"/>
    </source>
</evidence>
<feature type="transmembrane region" description="Helical" evidence="6">
    <location>
        <begin position="148"/>
        <end position="166"/>
    </location>
</feature>
<dbReference type="AlphaFoldDB" id="A0A1F5JPK7"/>
<comment type="caution">
    <text evidence="8">The sequence shown here is derived from an EMBL/GenBank/DDBJ whole genome shotgun (WGS) entry which is preliminary data.</text>
</comment>
<dbReference type="InterPro" id="IPR000620">
    <property type="entry name" value="EamA_dom"/>
</dbReference>
<keyword evidence="5 6" id="KW-0472">Membrane</keyword>
<evidence type="ECO:0000313" key="9">
    <source>
        <dbReference type="Proteomes" id="UP000176902"/>
    </source>
</evidence>
<evidence type="ECO:0000256" key="6">
    <source>
        <dbReference type="SAM" id="Phobius"/>
    </source>
</evidence>
<feature type="domain" description="EamA" evidence="7">
    <location>
        <begin position="4"/>
        <end position="131"/>
    </location>
</feature>
<dbReference type="GO" id="GO:0005886">
    <property type="term" value="C:plasma membrane"/>
    <property type="evidence" value="ECO:0007669"/>
    <property type="project" value="UniProtKB-SubCell"/>
</dbReference>
<feature type="transmembrane region" description="Helical" evidence="6">
    <location>
        <begin position="61"/>
        <end position="82"/>
    </location>
</feature>
<keyword evidence="3 6" id="KW-0812">Transmembrane</keyword>
<sequence length="292" mass="31646">MQVVILFILVSIIGASGNILTKLALEDFPPVIIVFLRFSLAAVILLPFVLRKKIEIIPGTFKLIALSGIVASLNSLLFALGLGHTSVLTAQLMFIPSALLVAVIGFIFLKEKLSKNQIIGLLLTMMGMGILILGSMQAQDVLSLGKPLGNILIASAVLTWAFYIVVSRKLLKHYDPIFISFSNFIFAGIISLPFAMHEFNKGFSVYNVSQTGVLSILGLTFLASIAFYLIIQKLIKITSAFIGSLTMYGIFLTVSILGPIIFQEKITPTFLIACAFIIPGVFIATRSGKISL</sequence>
<name>A0A1F5JPK7_9BACT</name>
<evidence type="ECO:0000313" key="8">
    <source>
        <dbReference type="EMBL" id="OGE30557.1"/>
    </source>
</evidence>
<feature type="transmembrane region" description="Helical" evidence="6">
    <location>
        <begin position="27"/>
        <end position="49"/>
    </location>
</feature>
<feature type="transmembrane region" description="Helical" evidence="6">
    <location>
        <begin position="88"/>
        <end position="109"/>
    </location>
</feature>
<feature type="transmembrane region" description="Helical" evidence="6">
    <location>
        <begin position="268"/>
        <end position="285"/>
    </location>
</feature>
<gene>
    <name evidence="8" type="ORF">A3C59_00215</name>
</gene>
<dbReference type="PANTHER" id="PTHR32322">
    <property type="entry name" value="INNER MEMBRANE TRANSPORTER"/>
    <property type="match status" value="1"/>
</dbReference>
<dbReference type="SUPFAM" id="SSF103481">
    <property type="entry name" value="Multidrug resistance efflux transporter EmrE"/>
    <property type="match status" value="2"/>
</dbReference>
<keyword evidence="4 6" id="KW-1133">Transmembrane helix</keyword>
<feature type="transmembrane region" description="Helical" evidence="6">
    <location>
        <begin position="240"/>
        <end position="262"/>
    </location>
</feature>
<evidence type="ECO:0000256" key="4">
    <source>
        <dbReference type="ARBA" id="ARBA00022989"/>
    </source>
</evidence>
<proteinExistence type="predicted"/>
<feature type="transmembrane region" description="Helical" evidence="6">
    <location>
        <begin position="118"/>
        <end position="136"/>
    </location>
</feature>
<dbReference type="Pfam" id="PF00892">
    <property type="entry name" value="EamA"/>
    <property type="match status" value="2"/>
</dbReference>
<protein>
    <recommendedName>
        <fullName evidence="7">EamA domain-containing protein</fullName>
    </recommendedName>
</protein>
<dbReference type="PANTHER" id="PTHR32322:SF18">
    <property type="entry name" value="S-ADENOSYLMETHIONINE_S-ADENOSYLHOMOCYSTEINE TRANSPORTER"/>
    <property type="match status" value="1"/>
</dbReference>
<feature type="transmembrane region" description="Helical" evidence="6">
    <location>
        <begin position="208"/>
        <end position="231"/>
    </location>
</feature>